<dbReference type="Proteomes" id="UP001415857">
    <property type="component" value="Unassembled WGS sequence"/>
</dbReference>
<dbReference type="GO" id="GO:0005576">
    <property type="term" value="C:extracellular region"/>
    <property type="evidence" value="ECO:0007669"/>
    <property type="project" value="UniProtKB-SubCell"/>
</dbReference>
<dbReference type="InterPro" id="IPR029058">
    <property type="entry name" value="AB_hydrolase_fold"/>
</dbReference>
<sequence>MEHGPFQPGEDGLLVKNQYSWNLGHYIPQLAALLLENNKKPNISPIKLKAIALGNPLLDLDISILAGDYLWSHGAISDETLMLEKTVCNDSKYLREYYHDKWSQGCNDVFNRVADEIGVDVVHDDLLLPKCLSSNPTEQLKLMGKHGEIHAAIYSPHLKPLSHSFVMAFRIFLEAILLFIFFLCSKSWAELITVLPGQPIDISFKQYSGYIVTDARYGRALFYYFVEAESPDPLSRPLTLWLNGGPGCSSLIGAFGEHGPFQPGEDGALVRNQYSWNLESNMLYVESPIGVGFSYSNSSYFSNDTLTAADNLRFIVNWFEEFPQYKDSDLFLTGESYAGHYIPQLAALLLEYNKQPNIKPINLKAIALGNPLLDVDISVRADVFLWSHGAISDDTLMLEKTVCNDSKYLREEVHGQLSQACNDTFNRVFNEMGADVAKDDLLSPICASSNLVQQRGSIGDPCIGERIFTYLNRPDVQKALHANTTNLPHQWSFCQGSLSLSLSLCGMEFTCLMKFVSGFVIIYSGDQDSIIPLTQTRIITNNLAKDVELIPFTTYAPWYDKKQVGGWSQSFGGLTEGKNVTYLTYATVRGAAHEVPFTSPSQALTLFRSFINGSALPRPND</sequence>
<gene>
    <name evidence="5" type="ORF">L1049_003041</name>
</gene>
<comment type="caution">
    <text evidence="5">The sequence shown here is derived from an EMBL/GenBank/DDBJ whole genome shotgun (WGS) entry which is preliminary data.</text>
</comment>
<comment type="similarity">
    <text evidence="2 4">Belongs to the peptidase S10 family.</text>
</comment>
<dbReference type="SUPFAM" id="SSF53474">
    <property type="entry name" value="alpha/beta-Hydrolases"/>
    <property type="match status" value="2"/>
</dbReference>
<keyword evidence="4" id="KW-0645">Protease</keyword>
<organism evidence="5 6">
    <name type="scientific">Liquidambar formosana</name>
    <name type="common">Formosan gum</name>
    <dbReference type="NCBI Taxonomy" id="63359"/>
    <lineage>
        <taxon>Eukaryota</taxon>
        <taxon>Viridiplantae</taxon>
        <taxon>Streptophyta</taxon>
        <taxon>Embryophyta</taxon>
        <taxon>Tracheophyta</taxon>
        <taxon>Spermatophyta</taxon>
        <taxon>Magnoliopsida</taxon>
        <taxon>eudicotyledons</taxon>
        <taxon>Gunneridae</taxon>
        <taxon>Pentapetalae</taxon>
        <taxon>Saxifragales</taxon>
        <taxon>Altingiaceae</taxon>
        <taxon>Liquidambar</taxon>
    </lineage>
</organism>
<dbReference type="Gene3D" id="3.40.50.1820">
    <property type="entry name" value="alpha/beta hydrolase"/>
    <property type="match status" value="2"/>
</dbReference>
<dbReference type="InterPro" id="IPR018202">
    <property type="entry name" value="Ser_caboxypep_ser_AS"/>
</dbReference>
<keyword evidence="3" id="KW-0964">Secreted</keyword>
<dbReference type="Gene3D" id="6.10.250.940">
    <property type="match status" value="1"/>
</dbReference>
<dbReference type="Gene3D" id="3.40.50.11320">
    <property type="match status" value="1"/>
</dbReference>
<evidence type="ECO:0000256" key="3">
    <source>
        <dbReference type="ARBA" id="ARBA00022525"/>
    </source>
</evidence>
<evidence type="ECO:0000313" key="6">
    <source>
        <dbReference type="Proteomes" id="UP001415857"/>
    </source>
</evidence>
<dbReference type="PROSITE" id="PS00131">
    <property type="entry name" value="CARBOXYPEPT_SER_SER"/>
    <property type="match status" value="1"/>
</dbReference>
<evidence type="ECO:0000256" key="2">
    <source>
        <dbReference type="ARBA" id="ARBA00009431"/>
    </source>
</evidence>
<dbReference type="PRINTS" id="PR00724">
    <property type="entry name" value="CRBOXYPTASEC"/>
</dbReference>
<dbReference type="FunFam" id="3.40.50.1820:FF:000211">
    <property type="entry name" value="Carboxypeptidase"/>
    <property type="match status" value="1"/>
</dbReference>
<dbReference type="PANTHER" id="PTHR11802:SF349">
    <property type="entry name" value="SERINE CARBOXYPEPTIDASE-LIKE 46"/>
    <property type="match status" value="1"/>
</dbReference>
<dbReference type="Pfam" id="PF00450">
    <property type="entry name" value="Peptidase_S10"/>
    <property type="match status" value="2"/>
</dbReference>
<dbReference type="GO" id="GO:0005773">
    <property type="term" value="C:vacuole"/>
    <property type="evidence" value="ECO:0007669"/>
    <property type="project" value="TreeGrafter"/>
</dbReference>
<dbReference type="EMBL" id="JBBPBK010000013">
    <property type="protein sequence ID" value="KAK9272665.1"/>
    <property type="molecule type" value="Genomic_DNA"/>
</dbReference>
<protein>
    <recommendedName>
        <fullName evidence="4">Carboxypeptidase</fullName>
        <ecNumber evidence="4">3.4.16.-</ecNumber>
    </recommendedName>
</protein>
<dbReference type="GO" id="GO:0004185">
    <property type="term" value="F:serine-type carboxypeptidase activity"/>
    <property type="evidence" value="ECO:0007669"/>
    <property type="project" value="UniProtKB-UniRule"/>
</dbReference>
<proteinExistence type="inferred from homology"/>
<keyword evidence="4" id="KW-0121">Carboxypeptidase</keyword>
<comment type="subcellular location">
    <subcellularLocation>
        <location evidence="1">Secreted</location>
    </subcellularLocation>
</comment>
<evidence type="ECO:0000256" key="1">
    <source>
        <dbReference type="ARBA" id="ARBA00004613"/>
    </source>
</evidence>
<dbReference type="EC" id="3.4.16.-" evidence="4"/>
<dbReference type="InterPro" id="IPR001563">
    <property type="entry name" value="Peptidase_S10"/>
</dbReference>
<dbReference type="PANTHER" id="PTHR11802">
    <property type="entry name" value="SERINE PROTEASE FAMILY S10 SERINE CARBOXYPEPTIDASE"/>
    <property type="match status" value="1"/>
</dbReference>
<name>A0AAP0NGW5_LIQFO</name>
<evidence type="ECO:0000256" key="4">
    <source>
        <dbReference type="RuleBase" id="RU361156"/>
    </source>
</evidence>
<accession>A0AAP0NGW5</accession>
<reference evidence="5 6" key="1">
    <citation type="journal article" date="2024" name="Plant J.">
        <title>Genome sequences and population genomics reveal climatic adaptation and genomic divergence between two closely related sweetgum species.</title>
        <authorList>
            <person name="Xu W.Q."/>
            <person name="Ren C.Q."/>
            <person name="Zhang X.Y."/>
            <person name="Comes H.P."/>
            <person name="Liu X.H."/>
            <person name="Li Y.G."/>
            <person name="Kettle C.J."/>
            <person name="Jalonen R."/>
            <person name="Gaisberger H."/>
            <person name="Ma Y.Z."/>
            <person name="Qiu Y.X."/>
        </authorList>
    </citation>
    <scope>NUCLEOTIDE SEQUENCE [LARGE SCALE GENOMIC DNA]</scope>
    <source>
        <strain evidence="5">Hangzhou</strain>
    </source>
</reference>
<keyword evidence="6" id="KW-1185">Reference proteome</keyword>
<dbReference type="AlphaFoldDB" id="A0AAP0NGW5"/>
<dbReference type="GO" id="GO:0006508">
    <property type="term" value="P:proteolysis"/>
    <property type="evidence" value="ECO:0007669"/>
    <property type="project" value="UniProtKB-KW"/>
</dbReference>
<evidence type="ECO:0000313" key="5">
    <source>
        <dbReference type="EMBL" id="KAK9272665.1"/>
    </source>
</evidence>
<keyword evidence="4" id="KW-0378">Hydrolase</keyword>